<gene>
    <name evidence="2" type="ORF">AK812_SmicGene40486</name>
</gene>
<dbReference type="EMBL" id="LSRX01001507">
    <property type="protein sequence ID" value="OLP79250.1"/>
    <property type="molecule type" value="Genomic_DNA"/>
</dbReference>
<keyword evidence="3" id="KW-1185">Reference proteome</keyword>
<name>A0A1Q9C8K7_SYMMI</name>
<evidence type="ECO:0000313" key="3">
    <source>
        <dbReference type="Proteomes" id="UP000186817"/>
    </source>
</evidence>
<comment type="caution">
    <text evidence="2">The sequence shown here is derived from an EMBL/GenBank/DDBJ whole genome shotgun (WGS) entry which is preliminary data.</text>
</comment>
<proteinExistence type="predicted"/>
<sequence>MTTTISVSVMRVKMTIMKMKIMMMLMIMMMNKMMVVIMVMAAIKITIVDLMTVAMTMVMMLVDVWCAAARSHWACMVASFCGRRQLGSDKLATGLVGDSKVFVQIPGKAHGLCLNPRNMVLDLCPELYVGGKENHLWHPETEETQFRRWLAPKEAPKRGPVEVPKVPKPAPATTVAPAAFSSQRTQRTTAASYSYVVGHGPGAMAMSLKNSPDFNRPVTLLLDFCLPIQSTISTTSTIAAIATTTATTATTAISTLFIAMLEQFFKRYYGEPAQAPHSSKFKPDPKAVKVPDNDSKKKASARVRAGRLFTRSHADLCLPLLEGVSIY</sequence>
<evidence type="ECO:0000313" key="2">
    <source>
        <dbReference type="EMBL" id="OLP79250.1"/>
    </source>
</evidence>
<accession>A0A1Q9C8K7</accession>
<organism evidence="2 3">
    <name type="scientific">Symbiodinium microadriaticum</name>
    <name type="common">Dinoflagellate</name>
    <name type="synonym">Zooxanthella microadriatica</name>
    <dbReference type="NCBI Taxonomy" id="2951"/>
    <lineage>
        <taxon>Eukaryota</taxon>
        <taxon>Sar</taxon>
        <taxon>Alveolata</taxon>
        <taxon>Dinophyceae</taxon>
        <taxon>Suessiales</taxon>
        <taxon>Symbiodiniaceae</taxon>
        <taxon>Symbiodinium</taxon>
    </lineage>
</organism>
<dbReference type="Proteomes" id="UP000186817">
    <property type="component" value="Unassembled WGS sequence"/>
</dbReference>
<dbReference type="OrthoDB" id="443126at2759"/>
<dbReference type="AlphaFoldDB" id="A0A1Q9C8K7"/>
<feature type="compositionally biased region" description="Basic and acidic residues" evidence="1">
    <location>
        <begin position="281"/>
        <end position="297"/>
    </location>
</feature>
<reference evidence="2 3" key="1">
    <citation type="submission" date="2016-02" db="EMBL/GenBank/DDBJ databases">
        <title>Genome analysis of coral dinoflagellate symbionts highlights evolutionary adaptations to a symbiotic lifestyle.</title>
        <authorList>
            <person name="Aranda M."/>
            <person name="Li Y."/>
            <person name="Liew Y.J."/>
            <person name="Baumgarten S."/>
            <person name="Simakov O."/>
            <person name="Wilson M."/>
            <person name="Piel J."/>
            <person name="Ashoor H."/>
            <person name="Bougouffa S."/>
            <person name="Bajic V.B."/>
            <person name="Ryu T."/>
            <person name="Ravasi T."/>
            <person name="Bayer T."/>
            <person name="Micklem G."/>
            <person name="Kim H."/>
            <person name="Bhak J."/>
            <person name="Lajeunesse T.C."/>
            <person name="Voolstra C.R."/>
        </authorList>
    </citation>
    <scope>NUCLEOTIDE SEQUENCE [LARGE SCALE GENOMIC DNA]</scope>
    <source>
        <strain evidence="2 3">CCMP2467</strain>
    </source>
</reference>
<feature type="region of interest" description="Disordered" evidence="1">
    <location>
        <begin position="274"/>
        <end position="299"/>
    </location>
</feature>
<evidence type="ECO:0000256" key="1">
    <source>
        <dbReference type="SAM" id="MobiDB-lite"/>
    </source>
</evidence>
<protein>
    <submittedName>
        <fullName evidence="2">Uncharacterized protein</fullName>
    </submittedName>
</protein>